<evidence type="ECO:0000256" key="7">
    <source>
        <dbReference type="ARBA" id="ARBA00023098"/>
    </source>
</evidence>
<evidence type="ECO:0000256" key="8">
    <source>
        <dbReference type="ARBA" id="ARBA00023136"/>
    </source>
</evidence>
<accession>A0A7R8W0Z8</accession>
<keyword evidence="5" id="KW-0746">Sphingolipid metabolism</keyword>
<comment type="pathway">
    <text evidence="2">Lipid metabolism.</text>
</comment>
<dbReference type="GO" id="GO:0017059">
    <property type="term" value="C:serine palmitoyltransferase complex"/>
    <property type="evidence" value="ECO:0007669"/>
    <property type="project" value="TreeGrafter"/>
</dbReference>
<reference evidence="10" key="1">
    <citation type="submission" date="2020-11" db="EMBL/GenBank/DDBJ databases">
        <authorList>
            <person name="Tran Van P."/>
        </authorList>
    </citation>
    <scope>NUCLEOTIDE SEQUENCE</scope>
</reference>
<evidence type="ECO:0000256" key="3">
    <source>
        <dbReference type="ARBA" id="ARBA00022692"/>
    </source>
</evidence>
<keyword evidence="4" id="KW-0256">Endoplasmic reticulum</keyword>
<evidence type="ECO:0000256" key="2">
    <source>
        <dbReference type="ARBA" id="ARBA00005189"/>
    </source>
</evidence>
<dbReference type="GO" id="GO:0005789">
    <property type="term" value="C:endoplasmic reticulum membrane"/>
    <property type="evidence" value="ECO:0007669"/>
    <property type="project" value="UniProtKB-SubCell"/>
</dbReference>
<evidence type="ECO:0000256" key="9">
    <source>
        <dbReference type="ARBA" id="ARBA00038370"/>
    </source>
</evidence>
<protein>
    <submittedName>
        <fullName evidence="10">Uncharacterized protein</fullName>
    </submittedName>
</protein>
<name>A0A7R8W0Z8_9CRUS</name>
<dbReference type="EMBL" id="OB660102">
    <property type="protein sequence ID" value="CAD7222771.1"/>
    <property type="molecule type" value="Genomic_DNA"/>
</dbReference>
<proteinExistence type="inferred from homology"/>
<dbReference type="OrthoDB" id="202672at2759"/>
<keyword evidence="6" id="KW-1133">Transmembrane helix</keyword>
<dbReference type="PANTHER" id="PTHR47084:SF1">
    <property type="entry name" value="SERINE PALMITOYLTRANSFERASE SMALL SUBUNIT A"/>
    <property type="match status" value="1"/>
</dbReference>
<evidence type="ECO:0000256" key="6">
    <source>
        <dbReference type="ARBA" id="ARBA00022989"/>
    </source>
</evidence>
<keyword evidence="8" id="KW-0472">Membrane</keyword>
<evidence type="ECO:0000256" key="1">
    <source>
        <dbReference type="ARBA" id="ARBA00004477"/>
    </source>
</evidence>
<dbReference type="Pfam" id="PF11779">
    <property type="entry name" value="SPT_ssu-like"/>
    <property type="match status" value="1"/>
</dbReference>
<comment type="similarity">
    <text evidence="9">Belongs to the SPTSS family. SPTSSA subfamily.</text>
</comment>
<sequence>MGLKSFFSTFWYWVQVYYCEYEMATALYMMDTKEKVVINTIFLIILGMSAYSTYVFFPHYVWNLLTYTGIISDGGVNVFSQNTSPLSSQEL</sequence>
<organism evidence="10">
    <name type="scientific">Cyprideis torosa</name>
    <dbReference type="NCBI Taxonomy" id="163714"/>
    <lineage>
        <taxon>Eukaryota</taxon>
        <taxon>Metazoa</taxon>
        <taxon>Ecdysozoa</taxon>
        <taxon>Arthropoda</taxon>
        <taxon>Crustacea</taxon>
        <taxon>Oligostraca</taxon>
        <taxon>Ostracoda</taxon>
        <taxon>Podocopa</taxon>
        <taxon>Podocopida</taxon>
        <taxon>Cytherocopina</taxon>
        <taxon>Cytheroidea</taxon>
        <taxon>Cytherideidae</taxon>
        <taxon>Cyprideis</taxon>
    </lineage>
</organism>
<dbReference type="PANTHER" id="PTHR47084">
    <property type="entry name" value="SERINE PALMITOYLTRANSFERASE SMALL SUBUNIT A"/>
    <property type="match status" value="1"/>
</dbReference>
<evidence type="ECO:0000256" key="5">
    <source>
        <dbReference type="ARBA" id="ARBA00022919"/>
    </source>
</evidence>
<dbReference type="InterPro" id="IPR051900">
    <property type="entry name" value="SPT_small_subunit"/>
</dbReference>
<comment type="subcellular location">
    <subcellularLocation>
        <location evidence="1">Endoplasmic reticulum membrane</location>
        <topology evidence="1">Multi-pass membrane protein</topology>
    </subcellularLocation>
</comment>
<dbReference type="GO" id="GO:0004758">
    <property type="term" value="F:serine C-palmitoyltransferase activity"/>
    <property type="evidence" value="ECO:0007669"/>
    <property type="project" value="TreeGrafter"/>
</dbReference>
<keyword evidence="7" id="KW-0443">Lipid metabolism</keyword>
<keyword evidence="3" id="KW-0812">Transmembrane</keyword>
<dbReference type="GO" id="GO:0046513">
    <property type="term" value="P:ceramide biosynthetic process"/>
    <property type="evidence" value="ECO:0007669"/>
    <property type="project" value="TreeGrafter"/>
</dbReference>
<dbReference type="InterPro" id="IPR024512">
    <property type="entry name" value="Ser_palmitoyltrfase_ssu-like"/>
</dbReference>
<evidence type="ECO:0000313" key="10">
    <source>
        <dbReference type="EMBL" id="CAD7222771.1"/>
    </source>
</evidence>
<gene>
    <name evidence="10" type="ORF">CTOB1V02_LOCUS769</name>
</gene>
<dbReference type="AlphaFoldDB" id="A0A7R8W0Z8"/>
<evidence type="ECO:0000256" key="4">
    <source>
        <dbReference type="ARBA" id="ARBA00022824"/>
    </source>
</evidence>